<keyword evidence="1" id="KW-0732">Signal</keyword>
<proteinExistence type="predicted"/>
<dbReference type="Proteomes" id="UP001341840">
    <property type="component" value="Unassembled WGS sequence"/>
</dbReference>
<evidence type="ECO:0000256" key="1">
    <source>
        <dbReference type="SAM" id="SignalP"/>
    </source>
</evidence>
<dbReference type="EMBL" id="JASCZI010181598">
    <property type="protein sequence ID" value="MED6184798.1"/>
    <property type="molecule type" value="Genomic_DNA"/>
</dbReference>
<accession>A0ABU6WJE4</accession>
<sequence>MEKKDLFLSLTLSFLLFVAAITIPANADDNNVEIHSLATNGDGFQYREFHDNKDVIEGGGVRTCCIWNTFSPGCLWYCKPKHTNNINVEVAFVHVAYGIRFLPDACGIANQSMVTFITDVAKDSLE</sequence>
<gene>
    <name evidence="2" type="ORF">PIB30_050955</name>
</gene>
<evidence type="ECO:0000313" key="3">
    <source>
        <dbReference type="Proteomes" id="UP001341840"/>
    </source>
</evidence>
<evidence type="ECO:0000313" key="2">
    <source>
        <dbReference type="EMBL" id="MED6184798.1"/>
    </source>
</evidence>
<feature type="signal peptide" evidence="1">
    <location>
        <begin position="1"/>
        <end position="27"/>
    </location>
</feature>
<name>A0ABU6WJE4_9FABA</name>
<comment type="caution">
    <text evidence="2">The sequence shown here is derived from an EMBL/GenBank/DDBJ whole genome shotgun (WGS) entry which is preliminary data.</text>
</comment>
<reference evidence="2 3" key="1">
    <citation type="journal article" date="2023" name="Plants (Basel)">
        <title>Bridging the Gap: Combining Genomics and Transcriptomics Approaches to Understand Stylosanthes scabra, an Orphan Legume from the Brazilian Caatinga.</title>
        <authorList>
            <person name="Ferreira-Neto J.R.C."/>
            <person name="da Silva M.D."/>
            <person name="Binneck E."/>
            <person name="de Melo N.F."/>
            <person name="da Silva R.H."/>
            <person name="de Melo A.L.T.M."/>
            <person name="Pandolfi V."/>
            <person name="Bustamante F.O."/>
            <person name="Brasileiro-Vidal A.C."/>
            <person name="Benko-Iseppon A.M."/>
        </authorList>
    </citation>
    <scope>NUCLEOTIDE SEQUENCE [LARGE SCALE GENOMIC DNA]</scope>
    <source>
        <tissue evidence="2">Leaves</tissue>
    </source>
</reference>
<organism evidence="2 3">
    <name type="scientific">Stylosanthes scabra</name>
    <dbReference type="NCBI Taxonomy" id="79078"/>
    <lineage>
        <taxon>Eukaryota</taxon>
        <taxon>Viridiplantae</taxon>
        <taxon>Streptophyta</taxon>
        <taxon>Embryophyta</taxon>
        <taxon>Tracheophyta</taxon>
        <taxon>Spermatophyta</taxon>
        <taxon>Magnoliopsida</taxon>
        <taxon>eudicotyledons</taxon>
        <taxon>Gunneridae</taxon>
        <taxon>Pentapetalae</taxon>
        <taxon>rosids</taxon>
        <taxon>fabids</taxon>
        <taxon>Fabales</taxon>
        <taxon>Fabaceae</taxon>
        <taxon>Papilionoideae</taxon>
        <taxon>50 kb inversion clade</taxon>
        <taxon>dalbergioids sensu lato</taxon>
        <taxon>Dalbergieae</taxon>
        <taxon>Pterocarpus clade</taxon>
        <taxon>Stylosanthes</taxon>
    </lineage>
</organism>
<feature type="chain" id="PRO_5046787222" evidence="1">
    <location>
        <begin position="28"/>
        <end position="126"/>
    </location>
</feature>
<keyword evidence="3" id="KW-1185">Reference proteome</keyword>
<protein>
    <submittedName>
        <fullName evidence="2">Uncharacterized protein</fullName>
    </submittedName>
</protein>